<sequence>MQTSYSVKEEYIPFSVNDETFQTYCKIITPDHSNSNENLVHNLSDGRDNSNGTVIVLHGGPGCSHDYLLPLADLSLPPYNLTVILYDQLGTGLSTHLPSKHISFWSIDLFISELENLLSHFHLHDGMSEASSNSNSYNIIGHSWGAILAAEFIVRRRQLRPPAPTGLRKLVLTNCLASASLRNAAIRSLRQKLPKDVLKTLQFHEEAGTTKSVEYRAAMDIFWQCHACRLDPWPEEVTRSIKYWPERDPTVLDSMRNGPENLSTGWDITSRIHLMAHIPLLLISGEYDFMTNPVCEPFFWGADKAKWVKFANSSHTPFWEERERFMEVVGRWFVM</sequence>
<dbReference type="GO" id="GO:0006508">
    <property type="term" value="P:proteolysis"/>
    <property type="evidence" value="ECO:0007669"/>
    <property type="project" value="InterPro"/>
</dbReference>
<dbReference type="OrthoDB" id="190201at2759"/>
<dbReference type="AlphaFoldDB" id="A0A8H5CQT0"/>
<dbReference type="PANTHER" id="PTHR43798">
    <property type="entry name" value="MONOACYLGLYCEROL LIPASE"/>
    <property type="match status" value="1"/>
</dbReference>
<dbReference type="Gene3D" id="3.40.50.1820">
    <property type="entry name" value="alpha/beta hydrolase"/>
    <property type="match status" value="1"/>
</dbReference>
<feature type="domain" description="AB hydrolase-1" evidence="3">
    <location>
        <begin position="53"/>
        <end position="321"/>
    </location>
</feature>
<comment type="similarity">
    <text evidence="1">Belongs to the peptidase S33 family.</text>
</comment>
<dbReference type="InterPro" id="IPR050266">
    <property type="entry name" value="AB_hydrolase_sf"/>
</dbReference>
<keyword evidence="5" id="KW-1185">Reference proteome</keyword>
<evidence type="ECO:0000259" key="3">
    <source>
        <dbReference type="Pfam" id="PF00561"/>
    </source>
</evidence>
<dbReference type="Proteomes" id="UP000559256">
    <property type="component" value="Unassembled WGS sequence"/>
</dbReference>
<accession>A0A8H5CQT0</accession>
<gene>
    <name evidence="4" type="ORF">D9758_011529</name>
</gene>
<proteinExistence type="inferred from homology"/>
<dbReference type="InterPro" id="IPR029058">
    <property type="entry name" value="AB_hydrolase_fold"/>
</dbReference>
<evidence type="ECO:0000256" key="2">
    <source>
        <dbReference type="ARBA" id="ARBA00022801"/>
    </source>
</evidence>
<dbReference type="PRINTS" id="PR00793">
    <property type="entry name" value="PROAMNOPTASE"/>
</dbReference>
<dbReference type="Pfam" id="PF00561">
    <property type="entry name" value="Abhydrolase_1"/>
    <property type="match status" value="1"/>
</dbReference>
<comment type="caution">
    <text evidence="4">The sequence shown here is derived from an EMBL/GenBank/DDBJ whole genome shotgun (WGS) entry which is preliminary data.</text>
</comment>
<protein>
    <recommendedName>
        <fullName evidence="3">AB hydrolase-1 domain-containing protein</fullName>
    </recommendedName>
</protein>
<evidence type="ECO:0000313" key="4">
    <source>
        <dbReference type="EMBL" id="KAF5346296.1"/>
    </source>
</evidence>
<dbReference type="SUPFAM" id="SSF53474">
    <property type="entry name" value="alpha/beta-Hydrolases"/>
    <property type="match status" value="1"/>
</dbReference>
<evidence type="ECO:0000256" key="1">
    <source>
        <dbReference type="ARBA" id="ARBA00010088"/>
    </source>
</evidence>
<dbReference type="InterPro" id="IPR005945">
    <property type="entry name" value="Pro_imino_pep"/>
</dbReference>
<dbReference type="GO" id="GO:0016020">
    <property type="term" value="C:membrane"/>
    <property type="evidence" value="ECO:0007669"/>
    <property type="project" value="TreeGrafter"/>
</dbReference>
<dbReference type="PANTHER" id="PTHR43798:SF31">
    <property type="entry name" value="AB HYDROLASE SUPERFAMILY PROTEIN YCLE"/>
    <property type="match status" value="1"/>
</dbReference>
<name>A0A8H5CQT0_9AGAR</name>
<dbReference type="EMBL" id="JAACJM010000103">
    <property type="protein sequence ID" value="KAF5346296.1"/>
    <property type="molecule type" value="Genomic_DNA"/>
</dbReference>
<dbReference type="GO" id="GO:0008233">
    <property type="term" value="F:peptidase activity"/>
    <property type="evidence" value="ECO:0007669"/>
    <property type="project" value="InterPro"/>
</dbReference>
<dbReference type="PIRSF" id="PIRSF005539">
    <property type="entry name" value="Pept_S33_TRI_F1"/>
    <property type="match status" value="1"/>
</dbReference>
<dbReference type="InterPro" id="IPR000073">
    <property type="entry name" value="AB_hydrolase_1"/>
</dbReference>
<dbReference type="InterPro" id="IPR002410">
    <property type="entry name" value="Peptidase_S33"/>
</dbReference>
<reference evidence="4 5" key="1">
    <citation type="journal article" date="2020" name="ISME J.">
        <title>Uncovering the hidden diversity of litter-decomposition mechanisms in mushroom-forming fungi.</title>
        <authorList>
            <person name="Floudas D."/>
            <person name="Bentzer J."/>
            <person name="Ahren D."/>
            <person name="Johansson T."/>
            <person name="Persson P."/>
            <person name="Tunlid A."/>
        </authorList>
    </citation>
    <scope>NUCLEOTIDE SEQUENCE [LARGE SCALE GENOMIC DNA]</scope>
    <source>
        <strain evidence="4 5">CBS 291.85</strain>
    </source>
</reference>
<evidence type="ECO:0000313" key="5">
    <source>
        <dbReference type="Proteomes" id="UP000559256"/>
    </source>
</evidence>
<organism evidence="4 5">
    <name type="scientific">Tetrapyrgos nigripes</name>
    <dbReference type="NCBI Taxonomy" id="182062"/>
    <lineage>
        <taxon>Eukaryota</taxon>
        <taxon>Fungi</taxon>
        <taxon>Dikarya</taxon>
        <taxon>Basidiomycota</taxon>
        <taxon>Agaricomycotina</taxon>
        <taxon>Agaricomycetes</taxon>
        <taxon>Agaricomycetidae</taxon>
        <taxon>Agaricales</taxon>
        <taxon>Marasmiineae</taxon>
        <taxon>Marasmiaceae</taxon>
        <taxon>Tetrapyrgos</taxon>
    </lineage>
</organism>
<keyword evidence="2" id="KW-0378">Hydrolase</keyword>